<dbReference type="VEuPathDB" id="FungiDB:RO3G_05937"/>
<evidence type="ECO:0000313" key="1">
    <source>
        <dbReference type="EMBL" id="EIE81232.1"/>
    </source>
</evidence>
<sequence>MSSDEIFDAVVEQLNNIQRFHKLTAECLLLLEEFNNLCEEESQYLGSVPGHKVVNRDRVSGHRRLMADYFSQSPTYDERTFRRRFRMRRSLFLRILEAIQEKDHRFKQKYDSAGVAGFSPYQKMTAALRQLAYGYSADCVDEYLHMSESSAMMWLKLFCEAVISVYKDEYLRRPNADDIKRLLAVGEERGFPGMIGSIDCTHWVWKNCPTAWHGQYIGKDGSPTIILEAVASYDLWIWHAFFGSPGSLNDLNVLDRSPVFNEVAQGKSPKANFVVNGHNYDYGYYLADGIYPKYAAFVKTIPCPITPKAKIFAQKQEEARKDVERAFGVLKARFAIVREAARLWKKPDFCNIMQTCIILHNMIIEDERDSGLSQVVDYDGVELLFERTEDVSAGFEQMRARLRGVMDRQAHNQLQEDLMEHMWARYGNQPANS</sequence>
<protein>
    <recommendedName>
        <fullName evidence="3">DDE Tnp4 domain-containing protein</fullName>
    </recommendedName>
</protein>
<accession>I1BYF2</accession>
<dbReference type="RefSeq" id="XP_067516628.1">
    <property type="nucleotide sequence ID" value="XM_067660527.1"/>
</dbReference>
<dbReference type="Proteomes" id="UP000009138">
    <property type="component" value="Unassembled WGS sequence"/>
</dbReference>
<dbReference type="InterPro" id="IPR006912">
    <property type="entry name" value="Harbinger_derived_prot"/>
</dbReference>
<dbReference type="Pfam" id="PF04827">
    <property type="entry name" value="Plant_tran"/>
    <property type="match status" value="1"/>
</dbReference>
<dbReference type="STRING" id="246409.I1BYF2"/>
<dbReference type="OrthoDB" id="2287304at2759"/>
<dbReference type="InParanoid" id="I1BYF2"/>
<dbReference type="PANTHER" id="PTHR47150">
    <property type="entry name" value="OS12G0169200 PROTEIN"/>
    <property type="match status" value="1"/>
</dbReference>
<dbReference type="GeneID" id="93612908"/>
<dbReference type="OMA" id="NVVVRWP"/>
<dbReference type="eggNOG" id="ENOG502QR5Z">
    <property type="taxonomic scope" value="Eukaryota"/>
</dbReference>
<keyword evidence="2" id="KW-1185">Reference proteome</keyword>
<evidence type="ECO:0000313" key="2">
    <source>
        <dbReference type="Proteomes" id="UP000009138"/>
    </source>
</evidence>
<reference evidence="1 2" key="1">
    <citation type="journal article" date="2009" name="PLoS Genet.">
        <title>Genomic analysis of the basal lineage fungus Rhizopus oryzae reveals a whole-genome duplication.</title>
        <authorList>
            <person name="Ma L.-J."/>
            <person name="Ibrahim A.S."/>
            <person name="Skory C."/>
            <person name="Grabherr M.G."/>
            <person name="Burger G."/>
            <person name="Butler M."/>
            <person name="Elias M."/>
            <person name="Idnurm A."/>
            <person name="Lang B.F."/>
            <person name="Sone T."/>
            <person name="Abe A."/>
            <person name="Calvo S.E."/>
            <person name="Corrochano L.M."/>
            <person name="Engels R."/>
            <person name="Fu J."/>
            <person name="Hansberg W."/>
            <person name="Kim J.-M."/>
            <person name="Kodira C.D."/>
            <person name="Koehrsen M.J."/>
            <person name="Liu B."/>
            <person name="Miranda-Saavedra D."/>
            <person name="O'Leary S."/>
            <person name="Ortiz-Castellanos L."/>
            <person name="Poulter R."/>
            <person name="Rodriguez-Romero J."/>
            <person name="Ruiz-Herrera J."/>
            <person name="Shen Y.-Q."/>
            <person name="Zeng Q."/>
            <person name="Galagan J."/>
            <person name="Birren B.W."/>
            <person name="Cuomo C.A."/>
            <person name="Wickes B.L."/>
        </authorList>
    </citation>
    <scope>NUCLEOTIDE SEQUENCE [LARGE SCALE GENOMIC DNA]</scope>
    <source>
        <strain evidence="2">RA 99-880 / ATCC MYA-4621 / FGSC 9543 / NRRL 43880</strain>
    </source>
</reference>
<proteinExistence type="predicted"/>
<evidence type="ECO:0008006" key="3">
    <source>
        <dbReference type="Google" id="ProtNLM"/>
    </source>
</evidence>
<gene>
    <name evidence="1" type="ORF">RO3G_05937</name>
</gene>
<name>I1BYF2_RHIO9</name>
<organism evidence="1 2">
    <name type="scientific">Rhizopus delemar (strain RA 99-880 / ATCC MYA-4621 / FGSC 9543 / NRRL 43880)</name>
    <name type="common">Mucormycosis agent</name>
    <name type="synonym">Rhizopus arrhizus var. delemar</name>
    <dbReference type="NCBI Taxonomy" id="246409"/>
    <lineage>
        <taxon>Eukaryota</taxon>
        <taxon>Fungi</taxon>
        <taxon>Fungi incertae sedis</taxon>
        <taxon>Mucoromycota</taxon>
        <taxon>Mucoromycotina</taxon>
        <taxon>Mucoromycetes</taxon>
        <taxon>Mucorales</taxon>
        <taxon>Mucorineae</taxon>
        <taxon>Rhizopodaceae</taxon>
        <taxon>Rhizopus</taxon>
    </lineage>
</organism>
<dbReference type="PANTHER" id="PTHR47150:SF4">
    <property type="entry name" value="HARBINGER TRANSPOSASE-DERIVED PROTEIN-RELATED"/>
    <property type="match status" value="1"/>
</dbReference>
<dbReference type="AlphaFoldDB" id="I1BYF2"/>
<dbReference type="EMBL" id="CH476735">
    <property type="protein sequence ID" value="EIE81232.1"/>
    <property type="molecule type" value="Genomic_DNA"/>
</dbReference>